<reference evidence="1" key="1">
    <citation type="submission" date="2019-08" db="EMBL/GenBank/DDBJ databases">
        <title>Comparative genome analysis confer to the adaptation heavy metal polluted environment.</title>
        <authorList>
            <person name="Li Y."/>
        </authorList>
    </citation>
    <scope>NUCLEOTIDE SEQUENCE [LARGE SCALE GENOMIC DNA]</scope>
    <source>
        <strain evidence="1">P1</strain>
    </source>
</reference>
<organism evidence="1 2">
    <name type="scientific">Mucilaginibacter rubeus</name>
    <dbReference type="NCBI Taxonomy" id="2027860"/>
    <lineage>
        <taxon>Bacteria</taxon>
        <taxon>Pseudomonadati</taxon>
        <taxon>Bacteroidota</taxon>
        <taxon>Sphingobacteriia</taxon>
        <taxon>Sphingobacteriales</taxon>
        <taxon>Sphingobacteriaceae</taxon>
        <taxon>Mucilaginibacter</taxon>
    </lineage>
</organism>
<dbReference type="GO" id="GO:0003700">
    <property type="term" value="F:DNA-binding transcription factor activity"/>
    <property type="evidence" value="ECO:0007669"/>
    <property type="project" value="InterPro"/>
</dbReference>
<keyword evidence="2" id="KW-1185">Reference proteome</keyword>
<dbReference type="RefSeq" id="WP_112568147.1">
    <property type="nucleotide sequence ID" value="NZ_CP043450.1"/>
</dbReference>
<name>A0A5C1I188_9SPHI</name>
<evidence type="ECO:0000313" key="2">
    <source>
        <dbReference type="Proteomes" id="UP000251402"/>
    </source>
</evidence>
<proteinExistence type="predicted"/>
<protein>
    <submittedName>
        <fullName evidence="1">Sigma-70 family RNA polymerase sigma factor</fullName>
    </submittedName>
</protein>
<sequence>MANEIVFDEPVMQREKLITALYKSAFPAVAKYVSKMGGSFDDAKDVFQDALVIYYEKTTTGELSLNTTETAYLLGIAKHLWFKKFRDDNNNLPLDSYGFDISDEAEEQPSTNKLMRYLETAGKKCMELLSAFYYHKLSMNELAVLFGYGSERSATVQKYKCIEKVRETVKEQSLAYEDFIE</sequence>
<dbReference type="GO" id="GO:0006352">
    <property type="term" value="P:DNA-templated transcription initiation"/>
    <property type="evidence" value="ECO:0007669"/>
    <property type="project" value="InterPro"/>
</dbReference>
<dbReference type="Gene3D" id="1.10.1740.10">
    <property type="match status" value="1"/>
</dbReference>
<dbReference type="EMBL" id="CP043450">
    <property type="protein sequence ID" value="QEM11654.1"/>
    <property type="molecule type" value="Genomic_DNA"/>
</dbReference>
<dbReference type="OrthoDB" id="1163416at2"/>
<dbReference type="AlphaFoldDB" id="A0A5C1I188"/>
<evidence type="ECO:0000313" key="1">
    <source>
        <dbReference type="EMBL" id="QEM11654.1"/>
    </source>
</evidence>
<dbReference type="SUPFAM" id="SSF88946">
    <property type="entry name" value="Sigma2 domain of RNA polymerase sigma factors"/>
    <property type="match status" value="1"/>
</dbReference>
<gene>
    <name evidence="1" type="ORF">DEO27_017010</name>
</gene>
<dbReference type="KEGG" id="mrub:DEO27_017010"/>
<dbReference type="InterPro" id="IPR013325">
    <property type="entry name" value="RNA_pol_sigma_r2"/>
</dbReference>
<accession>A0A5C1I188</accession>
<dbReference type="Proteomes" id="UP000251402">
    <property type="component" value="Chromosome"/>
</dbReference>